<reference evidence="1 2" key="1">
    <citation type="submission" date="2018-08" db="EMBL/GenBank/DDBJ databases">
        <title>A genome reference for cultivated species of the human gut microbiota.</title>
        <authorList>
            <person name="Zou Y."/>
            <person name="Xue W."/>
            <person name="Luo G."/>
        </authorList>
    </citation>
    <scope>NUCLEOTIDE SEQUENCE [LARGE SCALE GENOMIC DNA]</scope>
    <source>
        <strain evidence="1 2">AM12-20</strain>
    </source>
</reference>
<gene>
    <name evidence="1" type="ORF">DW139_07140</name>
</gene>
<dbReference type="AlphaFoldDB" id="A0AAX1TWY8"/>
<comment type="caution">
    <text evidence="1">The sequence shown here is derived from an EMBL/GenBank/DDBJ whole genome shotgun (WGS) entry which is preliminary data.</text>
</comment>
<sequence>MSIGVAHLASVDMTQRTAGSERGGRRPWTPVSCRSVRNAISLYFRRRHGTSATLTTARLGQVPNIEAAIEETDSIKRSAIRNVGIDVGERRSIRSVRLVPFVCCLSCLKDVNDVVVAFPFAFGVASGANGMR</sequence>
<protein>
    <submittedName>
        <fullName evidence="1">Uncharacterized protein</fullName>
    </submittedName>
</protein>
<accession>A0AAX1TWY8</accession>
<dbReference type="EMBL" id="QRLP01000004">
    <property type="protein sequence ID" value="RHJ17214.1"/>
    <property type="molecule type" value="Genomic_DNA"/>
</dbReference>
<proteinExistence type="predicted"/>
<organism evidence="1 2">
    <name type="scientific">Bifidobacterium adolescentis</name>
    <dbReference type="NCBI Taxonomy" id="1680"/>
    <lineage>
        <taxon>Bacteria</taxon>
        <taxon>Bacillati</taxon>
        <taxon>Actinomycetota</taxon>
        <taxon>Actinomycetes</taxon>
        <taxon>Bifidobacteriales</taxon>
        <taxon>Bifidobacteriaceae</taxon>
        <taxon>Bifidobacterium</taxon>
    </lineage>
</organism>
<evidence type="ECO:0000313" key="2">
    <source>
        <dbReference type="Proteomes" id="UP000284589"/>
    </source>
</evidence>
<dbReference type="Proteomes" id="UP000284589">
    <property type="component" value="Unassembled WGS sequence"/>
</dbReference>
<evidence type="ECO:0000313" key="1">
    <source>
        <dbReference type="EMBL" id="RHJ17214.1"/>
    </source>
</evidence>
<name>A0AAX1TWY8_BIFAD</name>